<protein>
    <submittedName>
        <fullName evidence="8">Zn-dependent hydrolase</fullName>
    </submittedName>
</protein>
<comment type="similarity">
    <text evidence="2">Belongs to the peptidase M20 family.</text>
</comment>
<dbReference type="EMBL" id="BSUK01000001">
    <property type="protein sequence ID" value="GMA24529.1"/>
    <property type="molecule type" value="Genomic_DNA"/>
</dbReference>
<comment type="cofactor">
    <cofactor evidence="1">
        <name>Mn(2+)</name>
        <dbReference type="ChEBI" id="CHEBI:29035"/>
    </cofactor>
</comment>
<evidence type="ECO:0000256" key="3">
    <source>
        <dbReference type="ARBA" id="ARBA00011738"/>
    </source>
</evidence>
<dbReference type="InterPro" id="IPR002933">
    <property type="entry name" value="Peptidase_M20"/>
</dbReference>
<evidence type="ECO:0000313" key="9">
    <source>
        <dbReference type="Proteomes" id="UP001157091"/>
    </source>
</evidence>
<name>A0ABQ6I400_9MICO</name>
<dbReference type="PIRSF" id="PIRSF001235">
    <property type="entry name" value="Amidase_carbamoylase"/>
    <property type="match status" value="1"/>
</dbReference>
<evidence type="ECO:0000313" key="8">
    <source>
        <dbReference type="EMBL" id="GMA24529.1"/>
    </source>
</evidence>
<dbReference type="Gene3D" id="3.40.630.10">
    <property type="entry name" value="Zn peptidases"/>
    <property type="match status" value="1"/>
</dbReference>
<dbReference type="Proteomes" id="UP001157091">
    <property type="component" value="Unassembled WGS sequence"/>
</dbReference>
<keyword evidence="5 8" id="KW-0378">Hydrolase</keyword>
<dbReference type="NCBIfam" id="TIGR01879">
    <property type="entry name" value="hydantase"/>
    <property type="match status" value="1"/>
</dbReference>
<dbReference type="PANTHER" id="PTHR32494:SF19">
    <property type="entry name" value="ALLANTOATE DEIMINASE-RELATED"/>
    <property type="match status" value="1"/>
</dbReference>
<sequence>MTTTATTTATGRAATAAARVMARADELGAISARPDALERTHLTPEHRRAADLVGAWMGEAGLAVHEDAAGNLCGRLEGARPGLPAVLLGSHVDTVPDAGRYDGMLGVLLAIEVARGVRPGELPFALEVVAFSDEEGTRFGSALSGSRALAGSWVEDWWGFTDSDGVTMADAFAAYGLDPSRVGEAAREPGSLVAYLEAHIEQGPFLEEADLPLAVVSSIAGARRFALTMTGRAGHAGGTPYERRRDALVGAAELVVEVERIGRSSGVVATVGRLQAFPGGVNVVPGVVELSLDLRAADDAARDAAWVRIEAAAERIAAARSLRFGATETYRADAVACAPWLRDAVRAGIDAAGAPEPLALWSRAGHDAMVVAGVAPVGMLFVRNGNGGVSHSPDEIVAEADVAVALDAFAATVAELAHRFESDDAARVASDEDRTPEDRT</sequence>
<dbReference type="Gene3D" id="3.30.70.360">
    <property type="match status" value="1"/>
</dbReference>
<proteinExistence type="inferred from homology"/>
<reference evidence="9" key="1">
    <citation type="journal article" date="2019" name="Int. J. Syst. Evol. Microbiol.">
        <title>The Global Catalogue of Microorganisms (GCM) 10K type strain sequencing project: providing services to taxonomists for standard genome sequencing and annotation.</title>
        <authorList>
            <consortium name="The Broad Institute Genomics Platform"/>
            <consortium name="The Broad Institute Genome Sequencing Center for Infectious Disease"/>
            <person name="Wu L."/>
            <person name="Ma J."/>
        </authorList>
    </citation>
    <scope>NUCLEOTIDE SEQUENCE [LARGE SCALE GENOMIC DNA]</scope>
    <source>
        <strain evidence="9">NBRC 106348</strain>
    </source>
</reference>
<evidence type="ECO:0000256" key="1">
    <source>
        <dbReference type="ARBA" id="ARBA00001936"/>
    </source>
</evidence>
<dbReference type="Pfam" id="PF01546">
    <property type="entry name" value="Peptidase_M20"/>
    <property type="match status" value="1"/>
</dbReference>
<gene>
    <name evidence="8" type="ORF">GCM10025864_22880</name>
</gene>
<comment type="subunit">
    <text evidence="3">Homodimer.</text>
</comment>
<evidence type="ECO:0000256" key="6">
    <source>
        <dbReference type="ARBA" id="ARBA00023211"/>
    </source>
</evidence>
<organism evidence="8 9">
    <name type="scientific">Luteimicrobium album</name>
    <dbReference type="NCBI Taxonomy" id="1054550"/>
    <lineage>
        <taxon>Bacteria</taxon>
        <taxon>Bacillati</taxon>
        <taxon>Actinomycetota</taxon>
        <taxon>Actinomycetes</taxon>
        <taxon>Micrococcales</taxon>
        <taxon>Luteimicrobium</taxon>
    </lineage>
</organism>
<dbReference type="InterPro" id="IPR036264">
    <property type="entry name" value="Bact_exopeptidase_dim_dom"/>
</dbReference>
<dbReference type="PROSITE" id="PS00758">
    <property type="entry name" value="ARGE_DAPE_CPG2_1"/>
    <property type="match status" value="1"/>
</dbReference>
<dbReference type="PANTHER" id="PTHR32494">
    <property type="entry name" value="ALLANTOATE DEIMINASE-RELATED"/>
    <property type="match status" value="1"/>
</dbReference>
<keyword evidence="9" id="KW-1185">Reference proteome</keyword>
<dbReference type="RefSeq" id="WP_284293302.1">
    <property type="nucleotide sequence ID" value="NZ_BSUK01000001.1"/>
</dbReference>
<dbReference type="NCBIfam" id="NF006775">
    <property type="entry name" value="PRK09290.2-5"/>
    <property type="match status" value="1"/>
</dbReference>
<evidence type="ECO:0000256" key="2">
    <source>
        <dbReference type="ARBA" id="ARBA00006153"/>
    </source>
</evidence>
<evidence type="ECO:0000259" key="7">
    <source>
        <dbReference type="Pfam" id="PF07687"/>
    </source>
</evidence>
<dbReference type="GO" id="GO:0016787">
    <property type="term" value="F:hydrolase activity"/>
    <property type="evidence" value="ECO:0007669"/>
    <property type="project" value="UniProtKB-KW"/>
</dbReference>
<accession>A0ABQ6I400</accession>
<comment type="caution">
    <text evidence="8">The sequence shown here is derived from an EMBL/GenBank/DDBJ whole genome shotgun (WGS) entry which is preliminary data.</text>
</comment>
<dbReference type="Pfam" id="PF07687">
    <property type="entry name" value="M20_dimer"/>
    <property type="match status" value="1"/>
</dbReference>
<keyword evidence="6" id="KW-0464">Manganese</keyword>
<feature type="domain" description="Peptidase M20 dimerisation" evidence="7">
    <location>
        <begin position="221"/>
        <end position="317"/>
    </location>
</feature>
<dbReference type="SUPFAM" id="SSF53187">
    <property type="entry name" value="Zn-dependent exopeptidases"/>
    <property type="match status" value="1"/>
</dbReference>
<dbReference type="InterPro" id="IPR010158">
    <property type="entry name" value="Amidase_Cbmase"/>
</dbReference>
<keyword evidence="4" id="KW-0479">Metal-binding</keyword>
<evidence type="ECO:0000256" key="4">
    <source>
        <dbReference type="ARBA" id="ARBA00022723"/>
    </source>
</evidence>
<dbReference type="InterPro" id="IPR011650">
    <property type="entry name" value="Peptidase_M20_dimer"/>
</dbReference>
<dbReference type="SUPFAM" id="SSF55031">
    <property type="entry name" value="Bacterial exopeptidase dimerisation domain"/>
    <property type="match status" value="1"/>
</dbReference>
<dbReference type="InterPro" id="IPR001261">
    <property type="entry name" value="ArgE/DapE_CS"/>
</dbReference>
<evidence type="ECO:0000256" key="5">
    <source>
        <dbReference type="ARBA" id="ARBA00022801"/>
    </source>
</evidence>